<evidence type="ECO:0000313" key="5">
    <source>
        <dbReference type="EMBL" id="RDU24120.1"/>
    </source>
</evidence>
<organism evidence="5 6">
    <name type="scientific">Anaerosacchariphilus polymeriproducens</name>
    <dbReference type="NCBI Taxonomy" id="1812858"/>
    <lineage>
        <taxon>Bacteria</taxon>
        <taxon>Bacillati</taxon>
        <taxon>Bacillota</taxon>
        <taxon>Clostridia</taxon>
        <taxon>Lachnospirales</taxon>
        <taxon>Lachnospiraceae</taxon>
        <taxon>Anaerosacchariphilus</taxon>
    </lineage>
</organism>
<dbReference type="GO" id="GO:0016020">
    <property type="term" value="C:membrane"/>
    <property type="evidence" value="ECO:0007669"/>
    <property type="project" value="InterPro"/>
</dbReference>
<keyword evidence="2" id="KW-0902">Two-component regulatory system</keyword>
<dbReference type="InterPro" id="IPR036890">
    <property type="entry name" value="HATPase_C_sf"/>
</dbReference>
<keyword evidence="1 5" id="KW-0418">Kinase</keyword>
<dbReference type="PANTHER" id="PTHR34220">
    <property type="entry name" value="SENSOR HISTIDINE KINASE YPDA"/>
    <property type="match status" value="1"/>
</dbReference>
<dbReference type="Pfam" id="PF02518">
    <property type="entry name" value="HATPase_c"/>
    <property type="match status" value="1"/>
</dbReference>
<dbReference type="InterPro" id="IPR050640">
    <property type="entry name" value="Bact_2-comp_sensor_kinase"/>
</dbReference>
<evidence type="ECO:0000256" key="2">
    <source>
        <dbReference type="ARBA" id="ARBA00023012"/>
    </source>
</evidence>
<feature type="transmembrane region" description="Helical" evidence="3">
    <location>
        <begin position="6"/>
        <end position="26"/>
    </location>
</feature>
<proteinExistence type="predicted"/>
<dbReference type="Pfam" id="PF16927">
    <property type="entry name" value="HisKA_7TM"/>
    <property type="match status" value="1"/>
</dbReference>
<evidence type="ECO:0000313" key="6">
    <source>
        <dbReference type="Proteomes" id="UP000255036"/>
    </source>
</evidence>
<keyword evidence="3" id="KW-1133">Transmembrane helix</keyword>
<comment type="caution">
    <text evidence="5">The sequence shown here is derived from an EMBL/GenBank/DDBJ whole genome shotgun (WGS) entry which is preliminary data.</text>
</comment>
<dbReference type="PROSITE" id="PS50109">
    <property type="entry name" value="HIS_KIN"/>
    <property type="match status" value="1"/>
</dbReference>
<evidence type="ECO:0000256" key="3">
    <source>
        <dbReference type="SAM" id="Phobius"/>
    </source>
</evidence>
<keyword evidence="3" id="KW-0472">Membrane</keyword>
<dbReference type="AlphaFoldDB" id="A0A371AXA7"/>
<dbReference type="Gene3D" id="3.30.565.10">
    <property type="entry name" value="Histidine kinase-like ATPase, C-terminal domain"/>
    <property type="match status" value="1"/>
</dbReference>
<feature type="transmembrane region" description="Helical" evidence="3">
    <location>
        <begin position="100"/>
        <end position="126"/>
    </location>
</feature>
<name>A0A371AXA7_9FIRM</name>
<gene>
    <name evidence="5" type="ORF">DWV06_06155</name>
</gene>
<feature type="transmembrane region" description="Helical" evidence="3">
    <location>
        <begin position="146"/>
        <end position="169"/>
    </location>
</feature>
<keyword evidence="1 5" id="KW-0808">Transferase</keyword>
<evidence type="ECO:0000259" key="4">
    <source>
        <dbReference type="PROSITE" id="PS50109"/>
    </source>
</evidence>
<protein>
    <submittedName>
        <fullName evidence="5">Histidine kinase</fullName>
    </submittedName>
</protein>
<evidence type="ECO:0000256" key="1">
    <source>
        <dbReference type="ARBA" id="ARBA00022777"/>
    </source>
</evidence>
<dbReference type="InterPro" id="IPR003594">
    <property type="entry name" value="HATPase_dom"/>
</dbReference>
<feature type="transmembrane region" description="Helical" evidence="3">
    <location>
        <begin position="208"/>
        <end position="227"/>
    </location>
</feature>
<keyword evidence="3" id="KW-0812">Transmembrane</keyword>
<feature type="domain" description="Histidine kinase" evidence="4">
    <location>
        <begin position="459"/>
        <end position="558"/>
    </location>
</feature>
<feature type="transmembrane region" description="Helical" evidence="3">
    <location>
        <begin position="38"/>
        <end position="55"/>
    </location>
</feature>
<dbReference type="InterPro" id="IPR031621">
    <property type="entry name" value="HisKA_7TM"/>
</dbReference>
<dbReference type="PANTHER" id="PTHR34220:SF7">
    <property type="entry name" value="SENSOR HISTIDINE KINASE YPDA"/>
    <property type="match status" value="1"/>
</dbReference>
<dbReference type="EMBL" id="QRCT01000015">
    <property type="protein sequence ID" value="RDU24120.1"/>
    <property type="molecule type" value="Genomic_DNA"/>
</dbReference>
<accession>A0A371AXA7</accession>
<keyword evidence="6" id="KW-1185">Reference proteome</keyword>
<feature type="transmembrane region" description="Helical" evidence="3">
    <location>
        <begin position="181"/>
        <end position="202"/>
    </location>
</feature>
<sequence>MEIKMKLFLNILLFGSVICAFYLVHYAYKKRKMPGAKYFLLLLITAIVYNSGYFFEINANDHQTAKLWFDIEHIAIPMQHYFLLLLSLEYTNINKRWFKIISTIGLSHPILYYLVFYTPGLSNLYIKSYQFVDRGSFHVLIFQYGILYYLIVLSGTVIGIISSIAYINGYMKSSNFQRNSYLIMMAATVFPWVAVYIGALKLGYGVDFFPFSTIIAGGLYVIGIFQYKIFHTIPIATEIVFRHTKEAIILLDMEQIIVDANIAAIKIYPELENCKKNIPLSDFVTRHSELKELILNKETFLFEAEISEELRYFNVVVGKIQIDNKLDIGKIIQIFDITAESLEKKKMKKMVSSAIEQVETSEVSFLQAQISPHFINNSLSVIASMITRAPNEAKVLIADLGEYLANSYYFDNKSYMVNLEKEIEIVNTYVNIEKARFQERLQFHIIGEEIPNIKVPRLIIQPLVENAIRHGILKKIVGGNVWLKIQRDSQFIYFEIKDDGIGMAEEVRKSLLNEEGVRKGIGVINIHRRLLKYYGEGLLIISEPGKGSTISFRIPNGEICEAKELRNDQCNCYR</sequence>
<dbReference type="InterPro" id="IPR005467">
    <property type="entry name" value="His_kinase_dom"/>
</dbReference>
<dbReference type="InterPro" id="IPR010559">
    <property type="entry name" value="Sig_transdc_His_kin_internal"/>
</dbReference>
<dbReference type="SUPFAM" id="SSF55874">
    <property type="entry name" value="ATPase domain of HSP90 chaperone/DNA topoisomerase II/histidine kinase"/>
    <property type="match status" value="1"/>
</dbReference>
<dbReference type="Pfam" id="PF06580">
    <property type="entry name" value="His_kinase"/>
    <property type="match status" value="1"/>
</dbReference>
<dbReference type="Proteomes" id="UP000255036">
    <property type="component" value="Unassembled WGS sequence"/>
</dbReference>
<reference evidence="5 6" key="1">
    <citation type="submission" date="2018-07" db="EMBL/GenBank/DDBJ databases">
        <title>Anaerosacharophilus polymeroproducens gen. nov. sp. nov., an anaerobic bacterium isolated from salt field.</title>
        <authorList>
            <person name="Kim W."/>
            <person name="Yang S.-H."/>
            <person name="Oh J."/>
            <person name="Lee J.-H."/>
            <person name="Kwon K.K."/>
        </authorList>
    </citation>
    <scope>NUCLEOTIDE SEQUENCE [LARGE SCALE GENOMIC DNA]</scope>
    <source>
        <strain evidence="5 6">MCWD5</strain>
    </source>
</reference>
<dbReference type="GO" id="GO:0000155">
    <property type="term" value="F:phosphorelay sensor kinase activity"/>
    <property type="evidence" value="ECO:0007669"/>
    <property type="project" value="InterPro"/>
</dbReference>